<keyword evidence="6" id="KW-0396">Initiation factor</keyword>
<dbReference type="GO" id="GO:0003688">
    <property type="term" value="F:DNA replication origin binding"/>
    <property type="evidence" value="ECO:0007669"/>
    <property type="project" value="TreeGrafter"/>
</dbReference>
<dbReference type="GO" id="GO:0000727">
    <property type="term" value="P:double-strand break repair via break-induced replication"/>
    <property type="evidence" value="ECO:0007669"/>
    <property type="project" value="TreeGrafter"/>
</dbReference>
<dbReference type="GO" id="GO:0003697">
    <property type="term" value="F:single-stranded DNA binding"/>
    <property type="evidence" value="ECO:0007669"/>
    <property type="project" value="TreeGrafter"/>
</dbReference>
<keyword evidence="4" id="KW-0539">Nucleus</keyword>
<organism evidence="6 7">
    <name type="scientific">Perkinsus olseni</name>
    <name type="common">Perkinsus atlanticus</name>
    <dbReference type="NCBI Taxonomy" id="32597"/>
    <lineage>
        <taxon>Eukaryota</taxon>
        <taxon>Sar</taxon>
        <taxon>Alveolata</taxon>
        <taxon>Perkinsozoa</taxon>
        <taxon>Perkinsea</taxon>
        <taxon>Perkinsida</taxon>
        <taxon>Perkinsidae</taxon>
        <taxon>Perkinsus</taxon>
    </lineage>
</organism>
<comment type="subcellular location">
    <subcellularLocation>
        <location evidence="1">Nucleus</location>
    </subcellularLocation>
</comment>
<name>A0A7J6NRG9_PEROL</name>
<keyword evidence="5" id="KW-0131">Cell cycle</keyword>
<gene>
    <name evidence="6" type="primary">CDC45_1</name>
    <name evidence="6" type="ORF">FOZ60_005336</name>
</gene>
<dbReference type="GO" id="GO:0003682">
    <property type="term" value="F:chromatin binding"/>
    <property type="evidence" value="ECO:0007669"/>
    <property type="project" value="TreeGrafter"/>
</dbReference>
<dbReference type="Pfam" id="PF02724">
    <property type="entry name" value="CDC45"/>
    <property type="match status" value="1"/>
</dbReference>
<dbReference type="Proteomes" id="UP000541610">
    <property type="component" value="Unassembled WGS sequence"/>
</dbReference>
<dbReference type="GO" id="GO:1902977">
    <property type="term" value="P:mitotic DNA replication preinitiation complex assembly"/>
    <property type="evidence" value="ECO:0007669"/>
    <property type="project" value="TreeGrafter"/>
</dbReference>
<keyword evidence="3" id="KW-0235">DNA replication</keyword>
<dbReference type="OrthoDB" id="10258882at2759"/>
<comment type="caution">
    <text evidence="6">The sequence shown here is derived from an EMBL/GenBank/DDBJ whole genome shotgun (WGS) entry which is preliminary data.</text>
</comment>
<protein>
    <submittedName>
        <fullName evidence="6">DNA replication initiation factor cdc45, variant 2</fullName>
    </submittedName>
</protein>
<evidence type="ECO:0000256" key="1">
    <source>
        <dbReference type="ARBA" id="ARBA00004123"/>
    </source>
</evidence>
<keyword evidence="6" id="KW-0648">Protein biosynthesis</keyword>
<evidence type="ECO:0000256" key="3">
    <source>
        <dbReference type="ARBA" id="ARBA00022705"/>
    </source>
</evidence>
<dbReference type="GO" id="GO:0031261">
    <property type="term" value="C:DNA replication preinitiation complex"/>
    <property type="evidence" value="ECO:0007669"/>
    <property type="project" value="TreeGrafter"/>
</dbReference>
<dbReference type="EMBL" id="JABANP010000223">
    <property type="protein sequence ID" value="KAF4686415.1"/>
    <property type="molecule type" value="Genomic_DNA"/>
</dbReference>
<feature type="non-terminal residue" evidence="6">
    <location>
        <position position="190"/>
    </location>
</feature>
<sequence length="190" mass="20751">SPNNMVRLNINSETGNDNYAFQVITDLKLRARRQPSGATVLILAAIDSDGVCGAAILSSLLTREGVKFAVEPISHMLEARAAVFDIARARVGQAEATRHRDVRSIVMIGCGCLEDLDGILEESGLPGSGCNADDLVIYVFDSHRPIHLSNIYEKQNRVIVIDDDQEGSRRSPVGLLHAPRMMRTMPRTIA</sequence>
<evidence type="ECO:0000256" key="4">
    <source>
        <dbReference type="ARBA" id="ARBA00023242"/>
    </source>
</evidence>
<evidence type="ECO:0000256" key="5">
    <source>
        <dbReference type="ARBA" id="ARBA00023306"/>
    </source>
</evidence>
<comment type="similarity">
    <text evidence="2">Belongs to the CDC45 family.</text>
</comment>
<evidence type="ECO:0000313" key="6">
    <source>
        <dbReference type="EMBL" id="KAF4686415.1"/>
    </source>
</evidence>
<accession>A0A7J6NRG9</accession>
<dbReference type="AlphaFoldDB" id="A0A7J6NRG9"/>
<reference evidence="6 7" key="1">
    <citation type="submission" date="2020-04" db="EMBL/GenBank/DDBJ databases">
        <title>Perkinsus olseni comparative genomics.</title>
        <authorList>
            <person name="Bogema D.R."/>
        </authorList>
    </citation>
    <scope>NUCLEOTIDE SEQUENCE [LARGE SCALE GENOMIC DNA]</scope>
    <source>
        <strain evidence="6">00978-12</strain>
    </source>
</reference>
<dbReference type="InterPro" id="IPR003874">
    <property type="entry name" value="CDC45"/>
</dbReference>
<evidence type="ECO:0000256" key="2">
    <source>
        <dbReference type="ARBA" id="ARBA00010727"/>
    </source>
</evidence>
<proteinExistence type="inferred from homology"/>
<dbReference type="PANTHER" id="PTHR10507:SF0">
    <property type="entry name" value="CELL DIVISION CONTROL PROTEIN 45 HOMOLOG"/>
    <property type="match status" value="1"/>
</dbReference>
<evidence type="ECO:0000313" key="7">
    <source>
        <dbReference type="Proteomes" id="UP000541610"/>
    </source>
</evidence>
<dbReference type="GO" id="GO:0003743">
    <property type="term" value="F:translation initiation factor activity"/>
    <property type="evidence" value="ECO:0007669"/>
    <property type="project" value="UniProtKB-KW"/>
</dbReference>
<dbReference type="GO" id="GO:0006270">
    <property type="term" value="P:DNA replication initiation"/>
    <property type="evidence" value="ECO:0007669"/>
    <property type="project" value="InterPro"/>
</dbReference>
<dbReference type="PANTHER" id="PTHR10507">
    <property type="entry name" value="CDC45-RELATED PROTEIN"/>
    <property type="match status" value="1"/>
</dbReference>